<gene>
    <name evidence="1" type="ORF">Asera_46410</name>
</gene>
<organism evidence="1 2">
    <name type="scientific">Actinocatenispora sera</name>
    <dbReference type="NCBI Taxonomy" id="390989"/>
    <lineage>
        <taxon>Bacteria</taxon>
        <taxon>Bacillati</taxon>
        <taxon>Actinomycetota</taxon>
        <taxon>Actinomycetes</taxon>
        <taxon>Micromonosporales</taxon>
        <taxon>Micromonosporaceae</taxon>
        <taxon>Actinocatenispora</taxon>
    </lineage>
</organism>
<dbReference type="Proteomes" id="UP000680750">
    <property type="component" value="Chromosome"/>
</dbReference>
<dbReference type="KEGG" id="aser:Asera_46410"/>
<keyword evidence="2" id="KW-1185">Reference proteome</keyword>
<protein>
    <submittedName>
        <fullName evidence="1">Uncharacterized protein</fullName>
    </submittedName>
</protein>
<sequence length="103" mass="11825">MQVTARPDELIREYDESVIAADHRSAMEYAYALTEIYRWRADIPNAEKYAIKCLDHAESISADTLEEVTTRRLNIGGIELPERLHDGVVRSRFAHLLPEPQES</sequence>
<proteinExistence type="predicted"/>
<name>A0A810L5A2_9ACTN</name>
<accession>A0A810L5A2</accession>
<evidence type="ECO:0000313" key="1">
    <source>
        <dbReference type="EMBL" id="BCJ30533.1"/>
    </source>
</evidence>
<dbReference type="AlphaFoldDB" id="A0A810L5A2"/>
<evidence type="ECO:0000313" key="2">
    <source>
        <dbReference type="Proteomes" id="UP000680750"/>
    </source>
</evidence>
<dbReference type="EMBL" id="AP023354">
    <property type="protein sequence ID" value="BCJ30533.1"/>
    <property type="molecule type" value="Genomic_DNA"/>
</dbReference>
<reference evidence="1" key="1">
    <citation type="submission" date="2020-08" db="EMBL/GenBank/DDBJ databases">
        <title>Whole genome shotgun sequence of Actinocatenispora sera NBRC 101916.</title>
        <authorList>
            <person name="Komaki H."/>
            <person name="Tamura T."/>
        </authorList>
    </citation>
    <scope>NUCLEOTIDE SEQUENCE</scope>
    <source>
        <strain evidence="1">NBRC 101916</strain>
    </source>
</reference>